<dbReference type="Proteomes" id="UP000807353">
    <property type="component" value="Unassembled WGS sequence"/>
</dbReference>
<protein>
    <submittedName>
        <fullName evidence="2">Uncharacterized protein</fullName>
    </submittedName>
</protein>
<evidence type="ECO:0000256" key="1">
    <source>
        <dbReference type="SAM" id="MobiDB-lite"/>
    </source>
</evidence>
<evidence type="ECO:0000313" key="2">
    <source>
        <dbReference type="EMBL" id="KAF9456609.1"/>
    </source>
</evidence>
<feature type="compositionally biased region" description="Low complexity" evidence="1">
    <location>
        <begin position="13"/>
        <end position="32"/>
    </location>
</feature>
<keyword evidence="3" id="KW-1185">Reference proteome</keyword>
<dbReference type="OrthoDB" id="2149705at2759"/>
<reference evidence="2" key="1">
    <citation type="submission" date="2020-11" db="EMBL/GenBank/DDBJ databases">
        <authorList>
            <consortium name="DOE Joint Genome Institute"/>
            <person name="Ahrendt S."/>
            <person name="Riley R."/>
            <person name="Andreopoulos W."/>
            <person name="Labutti K."/>
            <person name="Pangilinan J."/>
            <person name="Ruiz-Duenas F.J."/>
            <person name="Barrasa J.M."/>
            <person name="Sanchez-Garcia M."/>
            <person name="Camarero S."/>
            <person name="Miyauchi S."/>
            <person name="Serrano A."/>
            <person name="Linde D."/>
            <person name="Babiker R."/>
            <person name="Drula E."/>
            <person name="Ayuso-Fernandez I."/>
            <person name="Pacheco R."/>
            <person name="Padilla G."/>
            <person name="Ferreira P."/>
            <person name="Barriuso J."/>
            <person name="Kellner H."/>
            <person name="Castanera R."/>
            <person name="Alfaro M."/>
            <person name="Ramirez L."/>
            <person name="Pisabarro A.G."/>
            <person name="Kuo A."/>
            <person name="Tritt A."/>
            <person name="Lipzen A."/>
            <person name="He G."/>
            <person name="Yan M."/>
            <person name="Ng V."/>
            <person name="Cullen D."/>
            <person name="Martin F."/>
            <person name="Rosso M.-N."/>
            <person name="Henrissat B."/>
            <person name="Hibbett D."/>
            <person name="Martinez A.T."/>
            <person name="Grigoriev I.V."/>
        </authorList>
    </citation>
    <scope>NUCLEOTIDE SEQUENCE</scope>
    <source>
        <strain evidence="2">CBS 247.69</strain>
    </source>
</reference>
<comment type="caution">
    <text evidence="2">The sequence shown here is derived from an EMBL/GenBank/DDBJ whole genome shotgun (WGS) entry which is preliminary data.</text>
</comment>
<dbReference type="InterPro" id="IPR015947">
    <property type="entry name" value="PUA-like_sf"/>
</dbReference>
<accession>A0A9P6CD12</accession>
<feature type="region of interest" description="Disordered" evidence="1">
    <location>
        <begin position="1"/>
        <end position="38"/>
    </location>
</feature>
<organism evidence="2 3">
    <name type="scientific">Collybia nuda</name>
    <dbReference type="NCBI Taxonomy" id="64659"/>
    <lineage>
        <taxon>Eukaryota</taxon>
        <taxon>Fungi</taxon>
        <taxon>Dikarya</taxon>
        <taxon>Basidiomycota</taxon>
        <taxon>Agaricomycotina</taxon>
        <taxon>Agaricomycetes</taxon>
        <taxon>Agaricomycetidae</taxon>
        <taxon>Agaricales</taxon>
        <taxon>Tricholomatineae</taxon>
        <taxon>Clitocybaceae</taxon>
        <taxon>Collybia</taxon>
    </lineage>
</organism>
<dbReference type="SUPFAM" id="SSF88697">
    <property type="entry name" value="PUA domain-like"/>
    <property type="match status" value="1"/>
</dbReference>
<dbReference type="EMBL" id="MU150414">
    <property type="protein sequence ID" value="KAF9456609.1"/>
    <property type="molecule type" value="Genomic_DNA"/>
</dbReference>
<evidence type="ECO:0000313" key="3">
    <source>
        <dbReference type="Proteomes" id="UP000807353"/>
    </source>
</evidence>
<proteinExistence type="predicted"/>
<gene>
    <name evidence="2" type="ORF">BDZ94DRAFT_1314998</name>
</gene>
<name>A0A9P6CD12_9AGAR</name>
<dbReference type="AlphaFoldDB" id="A0A9P6CD12"/>
<sequence>MPATRTGIHSSSRRSSLTRKSLSKPPLSSQRSAKSRLSKCSEKSAALDRVYTDAILAIKPEFTDLIMARRKNHEYRSYKMRETVVRIWLYTTAPKSAITHVMVTALPKSPGEVCDSVGVGNDEFDNGLTTFKFGYPVLGLHSLEVPIKLDVMKKYGVLPPQGLVYAPMKLVDDFPLSEMKVIF</sequence>